<dbReference type="AlphaFoldDB" id="A0A182WQ52"/>
<protein>
    <submittedName>
        <fullName evidence="1">Uncharacterized protein</fullName>
    </submittedName>
</protein>
<evidence type="ECO:0000313" key="1">
    <source>
        <dbReference type="EnsemblMetazoa" id="AMIN014784-PA"/>
    </source>
</evidence>
<organism evidence="1 2">
    <name type="scientific">Anopheles minimus</name>
    <dbReference type="NCBI Taxonomy" id="112268"/>
    <lineage>
        <taxon>Eukaryota</taxon>
        <taxon>Metazoa</taxon>
        <taxon>Ecdysozoa</taxon>
        <taxon>Arthropoda</taxon>
        <taxon>Hexapoda</taxon>
        <taxon>Insecta</taxon>
        <taxon>Pterygota</taxon>
        <taxon>Neoptera</taxon>
        <taxon>Endopterygota</taxon>
        <taxon>Diptera</taxon>
        <taxon>Nematocera</taxon>
        <taxon>Culicoidea</taxon>
        <taxon>Culicidae</taxon>
        <taxon>Anophelinae</taxon>
        <taxon>Anopheles</taxon>
    </lineage>
</organism>
<reference evidence="2" key="1">
    <citation type="submission" date="2013-03" db="EMBL/GenBank/DDBJ databases">
        <title>The Genome Sequence of Anopheles minimus MINIMUS1.</title>
        <authorList>
            <consortium name="The Broad Institute Genomics Platform"/>
            <person name="Neafsey D.E."/>
            <person name="Walton C."/>
            <person name="Walker B."/>
            <person name="Young S.K."/>
            <person name="Zeng Q."/>
            <person name="Gargeya S."/>
            <person name="Fitzgerald M."/>
            <person name="Haas B."/>
            <person name="Abouelleil A."/>
            <person name="Allen A.W."/>
            <person name="Alvarado L."/>
            <person name="Arachchi H.M."/>
            <person name="Berlin A.M."/>
            <person name="Chapman S.B."/>
            <person name="Gainer-Dewar J."/>
            <person name="Goldberg J."/>
            <person name="Griggs A."/>
            <person name="Gujja S."/>
            <person name="Hansen M."/>
            <person name="Howarth C."/>
            <person name="Imamovic A."/>
            <person name="Ireland A."/>
            <person name="Larimer J."/>
            <person name="McCowan C."/>
            <person name="Murphy C."/>
            <person name="Pearson M."/>
            <person name="Poon T.W."/>
            <person name="Priest M."/>
            <person name="Roberts A."/>
            <person name="Saif S."/>
            <person name="Shea T."/>
            <person name="Sisk P."/>
            <person name="Sykes S."/>
            <person name="Wortman J."/>
            <person name="Nusbaum C."/>
            <person name="Birren B."/>
        </authorList>
    </citation>
    <scope>NUCLEOTIDE SEQUENCE [LARGE SCALE GENOMIC DNA]</scope>
    <source>
        <strain evidence="2">MINIMUS1</strain>
    </source>
</reference>
<keyword evidence="2" id="KW-1185">Reference proteome</keyword>
<dbReference type="VEuPathDB" id="VectorBase:AMIN014784"/>
<dbReference type="EnsemblMetazoa" id="AMIN014784-RA">
    <property type="protein sequence ID" value="AMIN014784-PA"/>
    <property type="gene ID" value="AMIN014784"/>
</dbReference>
<dbReference type="Proteomes" id="UP000075920">
    <property type="component" value="Unassembled WGS sequence"/>
</dbReference>
<name>A0A182WQ52_9DIPT</name>
<reference evidence="1" key="2">
    <citation type="submission" date="2020-05" db="UniProtKB">
        <authorList>
            <consortium name="EnsemblMetazoa"/>
        </authorList>
    </citation>
    <scope>IDENTIFICATION</scope>
    <source>
        <strain evidence="1">MINIMUS1</strain>
    </source>
</reference>
<sequence>LSTSPSYARFSRFTFFILCSDALEQTSNPTQPHMKPASVNQYHSFSMHKPLHPLHVHTHAICTATSWSNRTAIFYGEP</sequence>
<evidence type="ECO:0000313" key="2">
    <source>
        <dbReference type="Proteomes" id="UP000075920"/>
    </source>
</evidence>
<accession>A0A182WQ52</accession>
<proteinExistence type="predicted"/>